<dbReference type="Pfam" id="PF00583">
    <property type="entry name" value="Acetyltransf_1"/>
    <property type="match status" value="1"/>
</dbReference>
<dbReference type="Proteomes" id="UP000664795">
    <property type="component" value="Unassembled WGS sequence"/>
</dbReference>
<comment type="caution">
    <text evidence="4">The sequence shown here is derived from an EMBL/GenBank/DDBJ whole genome shotgun (WGS) entry which is preliminary data.</text>
</comment>
<evidence type="ECO:0000313" key="4">
    <source>
        <dbReference type="EMBL" id="MBO0929598.1"/>
    </source>
</evidence>
<dbReference type="InterPro" id="IPR036526">
    <property type="entry name" value="C-N_Hydrolase_sf"/>
</dbReference>
<name>A0A939G4E3_9BACT</name>
<sequence>MRIATRNLKKSDYADLKEAMIESYSGIGGDYWEKNLIDKLVNIFPDGQFCVEVDDKVVACALAIQVKYADFGDSHTFEEITGEYTFDTHTKKGDWLYGIEVFVHPDYRDLRLGRRLYDARKELCEQLNLKGILAGGRIPNYRKYADELSPREFITRVKQKDIYDPTLTFQLSNDFHVKKVLRGYLPGDTESKEYATLLEWNNIYYVSEKNRKPHTDSIIRLGVVQWQMRSFPTLQAFFDQVEFFTDVVSDYKADFLVMPEFFNTPLMAEFKDMPEPQAIRELAKYTQEVREKMCEFAISYNVNIIAGSMPLMDDGKLYNVSYLCRRDGSFEEYRKIHITPNEVKFYGMVGGYEVKTYDTDCGKIGMMICYDVEFPELGRALAAQGAQIIFVPFLTDTQNGYYRVRNCAQARAIENECYVAISGCVGNLPNVPNTDIHYAQSAVFTPSDFQFPNNAIKAEATTNTEMVLFADVDVSLLKELHEYGSVQNLKDRRTDLYEVTMKRTSRRAAKKASHDNDPEFVAPLIVVSE</sequence>
<dbReference type="RefSeq" id="WP_207333561.1">
    <property type="nucleotide sequence ID" value="NZ_JAFMYU010000001.1"/>
</dbReference>
<keyword evidence="4" id="KW-0378">Hydrolase</keyword>
<dbReference type="GO" id="GO:0016787">
    <property type="term" value="F:hydrolase activity"/>
    <property type="evidence" value="ECO:0007669"/>
    <property type="project" value="UniProtKB-KW"/>
</dbReference>
<dbReference type="GO" id="GO:0016747">
    <property type="term" value="F:acyltransferase activity, transferring groups other than amino-acyl groups"/>
    <property type="evidence" value="ECO:0007669"/>
    <property type="project" value="InterPro"/>
</dbReference>
<evidence type="ECO:0000259" key="2">
    <source>
        <dbReference type="PROSITE" id="PS50263"/>
    </source>
</evidence>
<protein>
    <submittedName>
        <fullName evidence="4">Bifunctional GNAT family N-acetyltransferase/carbon-nitrogen hydrolase family protein</fullName>
    </submittedName>
</protein>
<dbReference type="EMBL" id="JAFMYU010000001">
    <property type="protein sequence ID" value="MBO0929598.1"/>
    <property type="molecule type" value="Genomic_DNA"/>
</dbReference>
<dbReference type="Gene3D" id="3.60.110.10">
    <property type="entry name" value="Carbon-nitrogen hydrolase"/>
    <property type="match status" value="1"/>
</dbReference>
<keyword evidence="5" id="KW-1185">Reference proteome</keyword>
<dbReference type="PROSITE" id="PS51186">
    <property type="entry name" value="GNAT"/>
    <property type="match status" value="1"/>
</dbReference>
<dbReference type="CDD" id="cd07574">
    <property type="entry name" value="nitrilase_Rim1_like"/>
    <property type="match status" value="1"/>
</dbReference>
<dbReference type="PROSITE" id="PS50263">
    <property type="entry name" value="CN_HYDROLASE"/>
    <property type="match status" value="1"/>
</dbReference>
<dbReference type="SUPFAM" id="SSF56317">
    <property type="entry name" value="Carbon-nitrogen hydrolase"/>
    <property type="match status" value="1"/>
</dbReference>
<feature type="domain" description="CN hydrolase" evidence="2">
    <location>
        <begin position="219"/>
        <end position="474"/>
    </location>
</feature>
<gene>
    <name evidence="4" type="ORF">J2I48_01265</name>
</gene>
<comment type="similarity">
    <text evidence="1">Belongs to the carbon-nitrogen hydrolase superfamily. NIT1/NIT2 family.</text>
</comment>
<dbReference type="InterPro" id="IPR000182">
    <property type="entry name" value="GNAT_dom"/>
</dbReference>
<dbReference type="InterPro" id="IPR016181">
    <property type="entry name" value="Acyl_CoA_acyltransferase"/>
</dbReference>
<accession>A0A939G4E3</accession>
<evidence type="ECO:0000256" key="1">
    <source>
        <dbReference type="ARBA" id="ARBA00010613"/>
    </source>
</evidence>
<proteinExistence type="inferred from homology"/>
<evidence type="ECO:0000259" key="3">
    <source>
        <dbReference type="PROSITE" id="PS51186"/>
    </source>
</evidence>
<reference evidence="4 5" key="1">
    <citation type="submission" date="2021-03" db="EMBL/GenBank/DDBJ databases">
        <title>Fibrella sp. HMF5036 genome sequencing and assembly.</title>
        <authorList>
            <person name="Kang H."/>
            <person name="Kim H."/>
            <person name="Bae S."/>
            <person name="Joh K."/>
        </authorList>
    </citation>
    <scope>NUCLEOTIDE SEQUENCE [LARGE SCALE GENOMIC DNA]</scope>
    <source>
        <strain evidence="4 5">HMF5036</strain>
    </source>
</reference>
<dbReference type="Gene3D" id="3.40.630.30">
    <property type="match status" value="1"/>
</dbReference>
<organism evidence="4 5">
    <name type="scientific">Fibrella aquatilis</name>
    <dbReference type="NCBI Taxonomy" id="2817059"/>
    <lineage>
        <taxon>Bacteria</taxon>
        <taxon>Pseudomonadati</taxon>
        <taxon>Bacteroidota</taxon>
        <taxon>Cytophagia</taxon>
        <taxon>Cytophagales</taxon>
        <taxon>Spirosomataceae</taxon>
        <taxon>Fibrella</taxon>
    </lineage>
</organism>
<feature type="domain" description="N-acetyltransferase" evidence="3">
    <location>
        <begin position="3"/>
        <end position="199"/>
    </location>
</feature>
<dbReference type="CDD" id="cd04301">
    <property type="entry name" value="NAT_SF"/>
    <property type="match status" value="1"/>
</dbReference>
<dbReference type="InterPro" id="IPR003010">
    <property type="entry name" value="C-N_Hydrolase"/>
</dbReference>
<dbReference type="Pfam" id="PF00795">
    <property type="entry name" value="CN_hydrolase"/>
    <property type="match status" value="1"/>
</dbReference>
<dbReference type="InterPro" id="IPR001110">
    <property type="entry name" value="UPF0012_CS"/>
</dbReference>
<dbReference type="PANTHER" id="PTHR23088:SF50">
    <property type="entry name" value="HYDROLASE YHCX"/>
    <property type="match status" value="1"/>
</dbReference>
<dbReference type="PANTHER" id="PTHR23088">
    <property type="entry name" value="NITRILASE-RELATED"/>
    <property type="match status" value="1"/>
</dbReference>
<dbReference type="SUPFAM" id="SSF55729">
    <property type="entry name" value="Acyl-CoA N-acyltransferases (Nat)"/>
    <property type="match status" value="1"/>
</dbReference>
<dbReference type="PROSITE" id="PS01227">
    <property type="entry name" value="UPF0012"/>
    <property type="match status" value="1"/>
</dbReference>
<dbReference type="AlphaFoldDB" id="A0A939G4E3"/>
<evidence type="ECO:0000313" key="5">
    <source>
        <dbReference type="Proteomes" id="UP000664795"/>
    </source>
</evidence>